<reference evidence="1 2" key="1">
    <citation type="journal article" date="2013" name="Curr. Biol.">
        <title>The Genome of the Foraminiferan Reticulomyxa filosa.</title>
        <authorList>
            <person name="Glockner G."/>
            <person name="Hulsmann N."/>
            <person name="Schleicher M."/>
            <person name="Noegel A.A."/>
            <person name="Eichinger L."/>
            <person name="Gallinger C."/>
            <person name="Pawlowski J."/>
            <person name="Sierra R."/>
            <person name="Euteneuer U."/>
            <person name="Pillet L."/>
            <person name="Moustafa A."/>
            <person name="Platzer M."/>
            <person name="Groth M."/>
            <person name="Szafranski K."/>
            <person name="Schliwa M."/>
        </authorList>
    </citation>
    <scope>NUCLEOTIDE SEQUENCE [LARGE SCALE GENOMIC DNA]</scope>
</reference>
<dbReference type="EMBL" id="ASPP01024393">
    <property type="protein sequence ID" value="ETO09068.1"/>
    <property type="molecule type" value="Genomic_DNA"/>
</dbReference>
<evidence type="ECO:0000313" key="1">
    <source>
        <dbReference type="EMBL" id="ETO09068.1"/>
    </source>
</evidence>
<organism evidence="1 2">
    <name type="scientific">Reticulomyxa filosa</name>
    <dbReference type="NCBI Taxonomy" id="46433"/>
    <lineage>
        <taxon>Eukaryota</taxon>
        <taxon>Sar</taxon>
        <taxon>Rhizaria</taxon>
        <taxon>Retaria</taxon>
        <taxon>Foraminifera</taxon>
        <taxon>Monothalamids</taxon>
        <taxon>Reticulomyxidae</taxon>
        <taxon>Reticulomyxa</taxon>
    </lineage>
</organism>
<sequence length="95" mass="11182">MIKMKKLTFEELMRECYNNFEEGEIEKMANQTIEVINVKNEQQIKSNGDIIKAFENNETLFKINWTSLKTITNEKIKIINNALVIMIGICEYVDF</sequence>
<proteinExistence type="predicted"/>
<dbReference type="Proteomes" id="UP000023152">
    <property type="component" value="Unassembled WGS sequence"/>
</dbReference>
<accession>X6M506</accession>
<keyword evidence="2" id="KW-1185">Reference proteome</keyword>
<evidence type="ECO:0000313" key="2">
    <source>
        <dbReference type="Proteomes" id="UP000023152"/>
    </source>
</evidence>
<dbReference type="AlphaFoldDB" id="X6M506"/>
<comment type="caution">
    <text evidence="1">The sequence shown here is derived from an EMBL/GenBank/DDBJ whole genome shotgun (WGS) entry which is preliminary data.</text>
</comment>
<gene>
    <name evidence="1" type="ORF">RFI_28320</name>
</gene>
<name>X6M506_RETFI</name>
<protein>
    <submittedName>
        <fullName evidence="1">Uncharacterized protein</fullName>
    </submittedName>
</protein>